<dbReference type="InterPro" id="IPR000073">
    <property type="entry name" value="AB_hydrolase_1"/>
</dbReference>
<dbReference type="AlphaFoldDB" id="A0A2T1DFT7"/>
<dbReference type="Gene3D" id="3.40.50.1820">
    <property type="entry name" value="alpha/beta hydrolase"/>
    <property type="match status" value="1"/>
</dbReference>
<evidence type="ECO:0000313" key="6">
    <source>
        <dbReference type="EMBL" id="PSB19336.1"/>
    </source>
</evidence>
<evidence type="ECO:0000256" key="3">
    <source>
        <dbReference type="ARBA" id="ARBA00023098"/>
    </source>
</evidence>
<gene>
    <name evidence="6" type="ORF">C7B65_12290</name>
</gene>
<dbReference type="SUPFAM" id="SSF53474">
    <property type="entry name" value="alpha/beta-Hydrolases"/>
    <property type="match status" value="1"/>
</dbReference>
<dbReference type="Pfam" id="PF07176">
    <property type="entry name" value="DUF1400"/>
    <property type="match status" value="1"/>
</dbReference>
<evidence type="ECO:0000259" key="5">
    <source>
        <dbReference type="Pfam" id="PF12697"/>
    </source>
</evidence>
<evidence type="ECO:0000256" key="2">
    <source>
        <dbReference type="ARBA" id="ARBA00022963"/>
    </source>
</evidence>
<feature type="domain" description="AB hydrolase-1" evidence="5">
    <location>
        <begin position="255"/>
        <end position="475"/>
    </location>
</feature>
<name>A0A2T1DFT7_9CYAN</name>
<dbReference type="STRING" id="1920490.GCA_001895925_04561"/>
<dbReference type="OrthoDB" id="422423at2"/>
<sequence>MTHWHRTTIVKRSLRSVERQKRLPQFLNPFSYSLFSSLSIALAVGAATPGLTAERLNLRLGPFEQSVSIGDLERFAKTGEVSSTLQLYAPVLTPEVRKLLTSRLQLDPNFGEQIVNDLLKSPSGRQLLSSLQKAVPELTVEQIQAGFWLAARQANGLDAIAVFKAIPQETVTIDVSQAIGIASQLNFSYWKSQAVSSLLERSLKTEGTDFRSSFDPAALGAELVQQQTLTLYDRARNRSLPVDLYWSGKTQGSLVVLVPGFEANRKFLAYLARHLASHGLTVAAIEHPSTSRNSSPISLNLDQLVPAKEFIDRPQDIRFILDELTRLNQESGSLQGKLNTQQVTVIGHSLGGYEALALAGAELNLDQLRQFCQSSNLLQRVPADWLQCAATGLSEHRLSLRDPRVGQAIALNPAIGQIFGKSGLSQVATPTLILTGTDDTLAPAFSQQLQPFAQLPNPKYLLTAIGSTHLSVSDPTSFGGAIVQGTLVKERRGQDVEPLRRLLQGVSLAFIKQASPEAKTYAPFLTSAYAQSLSSPALPLRLNRELPTNLTRLFMLTSLL</sequence>
<keyword evidence="7" id="KW-1185">Reference proteome</keyword>
<dbReference type="PANTHER" id="PTHR10272:SF13">
    <property type="entry name" value="POLY(ETHYLENE TEREPHTHALATE) HYDROLASE"/>
    <property type="match status" value="1"/>
</dbReference>
<dbReference type="PANTHER" id="PTHR10272">
    <property type="entry name" value="PLATELET-ACTIVATING FACTOR ACETYLHYDROLASE"/>
    <property type="match status" value="1"/>
</dbReference>
<keyword evidence="1 6" id="KW-0378">Hydrolase</keyword>
<feature type="domain" description="DUF1400" evidence="4">
    <location>
        <begin position="53"/>
        <end position="174"/>
    </location>
</feature>
<dbReference type="Proteomes" id="UP000238634">
    <property type="component" value="Unassembled WGS sequence"/>
</dbReference>
<dbReference type="EMBL" id="PVWG01000011">
    <property type="protein sequence ID" value="PSB19336.1"/>
    <property type="molecule type" value="Genomic_DNA"/>
</dbReference>
<protein>
    <submittedName>
        <fullName evidence="6">Alpha/beta hydrolase</fullName>
    </submittedName>
</protein>
<dbReference type="GO" id="GO:0016042">
    <property type="term" value="P:lipid catabolic process"/>
    <property type="evidence" value="ECO:0007669"/>
    <property type="project" value="UniProtKB-KW"/>
</dbReference>
<dbReference type="InterPro" id="IPR010802">
    <property type="entry name" value="DUF1400"/>
</dbReference>
<comment type="caution">
    <text evidence="6">The sequence shown here is derived from an EMBL/GenBank/DDBJ whole genome shotgun (WGS) entry which is preliminary data.</text>
</comment>
<dbReference type="InterPro" id="IPR029058">
    <property type="entry name" value="AB_hydrolase_fold"/>
</dbReference>
<accession>A0A2T1DFT7</accession>
<proteinExistence type="predicted"/>
<evidence type="ECO:0000313" key="7">
    <source>
        <dbReference type="Proteomes" id="UP000238634"/>
    </source>
</evidence>
<keyword evidence="3" id="KW-0443">Lipid metabolism</keyword>
<dbReference type="Pfam" id="PF12697">
    <property type="entry name" value="Abhydrolase_6"/>
    <property type="match status" value="1"/>
</dbReference>
<reference evidence="6 7" key="2">
    <citation type="submission" date="2018-03" db="EMBL/GenBank/DDBJ databases">
        <title>The ancient ancestry and fast evolution of plastids.</title>
        <authorList>
            <person name="Moore K.R."/>
            <person name="Magnabosco C."/>
            <person name="Momper L."/>
            <person name="Gold D.A."/>
            <person name="Bosak T."/>
            <person name="Fournier G.P."/>
        </authorList>
    </citation>
    <scope>NUCLEOTIDE SEQUENCE [LARGE SCALE GENOMIC DNA]</scope>
    <source>
        <strain evidence="6 7">ULC007</strain>
    </source>
</reference>
<reference evidence="6 7" key="1">
    <citation type="submission" date="2018-02" db="EMBL/GenBank/DDBJ databases">
        <authorList>
            <person name="Cohen D.B."/>
            <person name="Kent A.D."/>
        </authorList>
    </citation>
    <scope>NUCLEOTIDE SEQUENCE [LARGE SCALE GENOMIC DNA]</scope>
    <source>
        <strain evidence="6 7">ULC007</strain>
    </source>
</reference>
<keyword evidence="2" id="KW-0442">Lipid degradation</keyword>
<dbReference type="GO" id="GO:0003847">
    <property type="term" value="F:1-alkyl-2-acetylglycerophosphocholine esterase activity"/>
    <property type="evidence" value="ECO:0007669"/>
    <property type="project" value="TreeGrafter"/>
</dbReference>
<organism evidence="6 7">
    <name type="scientific">Phormidesmis priestleyi ULC007</name>
    <dbReference type="NCBI Taxonomy" id="1920490"/>
    <lineage>
        <taxon>Bacteria</taxon>
        <taxon>Bacillati</taxon>
        <taxon>Cyanobacteriota</taxon>
        <taxon>Cyanophyceae</taxon>
        <taxon>Leptolyngbyales</taxon>
        <taxon>Leptolyngbyaceae</taxon>
        <taxon>Phormidesmis</taxon>
    </lineage>
</organism>
<evidence type="ECO:0000259" key="4">
    <source>
        <dbReference type="Pfam" id="PF07176"/>
    </source>
</evidence>
<evidence type="ECO:0000256" key="1">
    <source>
        <dbReference type="ARBA" id="ARBA00022801"/>
    </source>
</evidence>